<evidence type="ECO:0000313" key="2">
    <source>
        <dbReference type="Proteomes" id="UP001589716"/>
    </source>
</evidence>
<gene>
    <name evidence="1" type="ORF">ACFFTP_14370</name>
</gene>
<comment type="caution">
    <text evidence="1">The sequence shown here is derived from an EMBL/GenBank/DDBJ whole genome shotgun (WGS) entry which is preliminary data.</text>
</comment>
<reference evidence="1 2" key="1">
    <citation type="submission" date="2024-09" db="EMBL/GenBank/DDBJ databases">
        <authorList>
            <person name="Sun Q."/>
            <person name="Mori K."/>
        </authorList>
    </citation>
    <scope>NUCLEOTIDE SEQUENCE [LARGE SCALE GENOMIC DNA]</scope>
    <source>
        <strain evidence="1 2">JCM 4414</strain>
    </source>
</reference>
<dbReference type="Proteomes" id="UP001589716">
    <property type="component" value="Unassembled WGS sequence"/>
</dbReference>
<protein>
    <submittedName>
        <fullName evidence="1">Uncharacterized protein</fullName>
    </submittedName>
</protein>
<dbReference type="EMBL" id="JBHMCT010000008">
    <property type="protein sequence ID" value="MFB9555371.1"/>
    <property type="molecule type" value="Genomic_DNA"/>
</dbReference>
<name>A0ABV5QPE3_9ACTN</name>
<accession>A0ABV5QPE3</accession>
<organism evidence="1 2">
    <name type="scientific">Streptomyces roseoviridis</name>
    <dbReference type="NCBI Taxonomy" id="67361"/>
    <lineage>
        <taxon>Bacteria</taxon>
        <taxon>Bacillati</taxon>
        <taxon>Actinomycetota</taxon>
        <taxon>Actinomycetes</taxon>
        <taxon>Kitasatosporales</taxon>
        <taxon>Streptomycetaceae</taxon>
        <taxon>Streptomyces</taxon>
    </lineage>
</organism>
<proteinExistence type="predicted"/>
<keyword evidence="2" id="KW-1185">Reference proteome</keyword>
<dbReference type="RefSeq" id="WP_345488126.1">
    <property type="nucleotide sequence ID" value="NZ_BAAAWU010000001.1"/>
</dbReference>
<evidence type="ECO:0000313" key="1">
    <source>
        <dbReference type="EMBL" id="MFB9555371.1"/>
    </source>
</evidence>
<sequence>MNKETAAETEKGRWIMLQAHRAFVCGDLLARWDRVGWKLEPGGRRIAFGSSYCNRYELWTGNLTVEGTTPEMVAPTSSIYWA</sequence>